<dbReference type="SMART" id="SM00644">
    <property type="entry name" value="Ami_2"/>
    <property type="match status" value="1"/>
</dbReference>
<accession>A0ABY4PA45</accession>
<organism evidence="2 3">
    <name type="scientific">Bombilactobacillus folatiphilus</name>
    <dbReference type="NCBI Taxonomy" id="2923362"/>
    <lineage>
        <taxon>Bacteria</taxon>
        <taxon>Bacillati</taxon>
        <taxon>Bacillota</taxon>
        <taxon>Bacilli</taxon>
        <taxon>Lactobacillales</taxon>
        <taxon>Lactobacillaceae</taxon>
        <taxon>Bombilactobacillus</taxon>
    </lineage>
</organism>
<reference evidence="2" key="1">
    <citation type="journal article" date="2022" name="Int. J. Syst. Evol. Microbiol.">
        <title>Apilactobacillus apisilvae sp. nov., Nicolia spurrieriana gen. nov. sp. nov., Bombilactobacillus folatiphilus sp. nov. and Bombilactobacillus thymidiniphilus sp. nov., four new lactic acid bacterial isolates from stingless bees Tetragonula carbonaria and Austroplebeia australis.</title>
        <authorList>
            <person name="Oliphant S.A."/>
            <person name="Watson-Haigh N.S."/>
            <person name="Sumby K.M."/>
            <person name="Gardner J."/>
            <person name="Groom S."/>
            <person name="Jiranek V."/>
        </authorList>
    </citation>
    <scope>NUCLEOTIDE SEQUENCE</scope>
    <source>
        <strain evidence="2">SG4_D2</strain>
    </source>
</reference>
<dbReference type="CDD" id="cd06583">
    <property type="entry name" value="PGRP"/>
    <property type="match status" value="1"/>
</dbReference>
<protein>
    <submittedName>
        <fullName evidence="2">Peptidoglycan recognition protein family protein</fullName>
    </submittedName>
</protein>
<dbReference type="EMBL" id="CP093366">
    <property type="protein sequence ID" value="UQS82618.1"/>
    <property type="molecule type" value="Genomic_DNA"/>
</dbReference>
<dbReference type="Pfam" id="PF01510">
    <property type="entry name" value="Amidase_2"/>
    <property type="match status" value="1"/>
</dbReference>
<feature type="domain" description="N-acetylmuramoyl-L-alanine amidase" evidence="1">
    <location>
        <begin position="11"/>
        <end position="154"/>
    </location>
</feature>
<dbReference type="InterPro" id="IPR036505">
    <property type="entry name" value="Amidase/PGRP_sf"/>
</dbReference>
<name>A0ABY4PA45_9LACO</name>
<proteinExistence type="predicted"/>
<dbReference type="Gene3D" id="3.40.80.10">
    <property type="entry name" value="Peptidoglycan recognition protein-like"/>
    <property type="match status" value="1"/>
</dbReference>
<gene>
    <name evidence="2" type="ORF">MOO45_02930</name>
</gene>
<dbReference type="Proteomes" id="UP000831495">
    <property type="component" value="Chromosome"/>
</dbReference>
<evidence type="ECO:0000313" key="2">
    <source>
        <dbReference type="EMBL" id="UQS82618.1"/>
    </source>
</evidence>
<dbReference type="RefSeq" id="WP_249514896.1">
    <property type="nucleotide sequence ID" value="NZ_CP093366.1"/>
</dbReference>
<evidence type="ECO:0000259" key="1">
    <source>
        <dbReference type="SMART" id="SM00644"/>
    </source>
</evidence>
<dbReference type="SUPFAM" id="SSF55846">
    <property type="entry name" value="N-acetylmuramoyl-L-alanine amidase-like"/>
    <property type="match status" value="1"/>
</dbReference>
<sequence>MQINKDYVLGDNEGDARTAQNYYVILHESGNANDCNDPNAILHEVQYMRNNYNNAYVTHFVGGGGQVYQIGEPGYVSWGALSANPYAPAQIELAETNDPETFKKDYVAYVTLARDLANQYGIPLTLDAGGAGTPGIKSHQWVTNNYDGDHVDPYPYFSKHGITQEQLAHDLANGIAEQTDTINNVITVDVGSDGVSTVLFNKTDPLDTTWCSHGSSWKSFGIIGDKLNRPMFKVAEDIYIPQRCTTLKNIVQINYAAGYGVNAVDKKGKELPGTNSKFKAGTKWATEDKLYNLPKVGLAYKVSTNEYIAVKYQVGSGFQG</sequence>
<evidence type="ECO:0000313" key="3">
    <source>
        <dbReference type="Proteomes" id="UP000831495"/>
    </source>
</evidence>
<dbReference type="InterPro" id="IPR002502">
    <property type="entry name" value="Amidase_domain"/>
</dbReference>
<keyword evidence="3" id="KW-1185">Reference proteome</keyword>